<accession>A0A1H7FCH4</accession>
<evidence type="ECO:0000313" key="1">
    <source>
        <dbReference type="EMBL" id="SEK23853.1"/>
    </source>
</evidence>
<dbReference type="EMBL" id="FOAZ01000001">
    <property type="protein sequence ID" value="SEK23853.1"/>
    <property type="molecule type" value="Genomic_DNA"/>
</dbReference>
<organism evidence="1 2">
    <name type="scientific">Streptacidiphilus jiangxiensis</name>
    <dbReference type="NCBI Taxonomy" id="235985"/>
    <lineage>
        <taxon>Bacteria</taxon>
        <taxon>Bacillati</taxon>
        <taxon>Actinomycetota</taxon>
        <taxon>Actinomycetes</taxon>
        <taxon>Kitasatosporales</taxon>
        <taxon>Streptomycetaceae</taxon>
        <taxon>Streptacidiphilus</taxon>
    </lineage>
</organism>
<dbReference type="Proteomes" id="UP000183015">
    <property type="component" value="Unassembled WGS sequence"/>
</dbReference>
<dbReference type="eggNOG" id="ENOG5032ABW">
    <property type="taxonomic scope" value="Bacteria"/>
</dbReference>
<dbReference type="STRING" id="235985.SAMN05414137_101198"/>
<dbReference type="AlphaFoldDB" id="A0A1H7FCH4"/>
<proteinExistence type="predicted"/>
<dbReference type="InterPro" id="IPR022536">
    <property type="entry name" value="EspC"/>
</dbReference>
<protein>
    <submittedName>
        <fullName evidence="1">Excreted virulence factor EspC, type VII ESX diderm</fullName>
    </submittedName>
</protein>
<keyword evidence="2" id="KW-1185">Reference proteome</keyword>
<dbReference type="GO" id="GO:0009306">
    <property type="term" value="P:protein secretion"/>
    <property type="evidence" value="ECO:0007669"/>
    <property type="project" value="InterPro"/>
</dbReference>
<name>A0A1H7FCH4_STRJI</name>
<evidence type="ECO:0000313" key="2">
    <source>
        <dbReference type="Proteomes" id="UP000183015"/>
    </source>
</evidence>
<dbReference type="Pfam" id="PF10824">
    <property type="entry name" value="T7SS_ESX_EspC"/>
    <property type="match status" value="1"/>
</dbReference>
<dbReference type="RefSeq" id="WP_042442092.1">
    <property type="nucleotide sequence ID" value="NZ_BBPN01000002.1"/>
</dbReference>
<sequence>MSTDGYVLTTQTLIKEAADWDDEAEKLQQMARAAAQLELDRAHSGIFQMMTPAVQEVVQTFVTRSLQGCQEMHQIAQALRTTAQNYEVVEHQTAQSFHALHT</sequence>
<reference evidence="2" key="1">
    <citation type="submission" date="2016-10" db="EMBL/GenBank/DDBJ databases">
        <authorList>
            <person name="Varghese N."/>
        </authorList>
    </citation>
    <scope>NUCLEOTIDE SEQUENCE [LARGE SCALE GENOMIC DNA]</scope>
    <source>
        <strain evidence="2">DSM 45096 / BCRC 16803 / CGMCC 4.1857 / CIP 109030 / JCM 12277 / KCTC 19219 / NBRC 100920 / 33214</strain>
    </source>
</reference>
<gene>
    <name evidence="1" type="ORF">SAMN05414137_101198</name>
</gene>